<reference evidence="2" key="1">
    <citation type="journal article" date="2021" name="Proc. Natl. Acad. Sci. U.S.A.">
        <title>A Catalog of Tens of Thousands of Viruses from Human Metagenomes Reveals Hidden Associations with Chronic Diseases.</title>
        <authorList>
            <person name="Tisza M.J."/>
            <person name="Buck C.B."/>
        </authorList>
    </citation>
    <scope>NUCLEOTIDE SEQUENCE</scope>
    <source>
        <strain evidence="2">Ctiam3</strain>
    </source>
</reference>
<accession>A0A8S5P4M8</accession>
<dbReference type="InterPro" id="IPR010064">
    <property type="entry name" value="HK97-gp10_tail"/>
</dbReference>
<feature type="region of interest" description="Disordered" evidence="1">
    <location>
        <begin position="33"/>
        <end position="71"/>
    </location>
</feature>
<protein>
    <submittedName>
        <fullName evidence="2">Putative tail-component</fullName>
    </submittedName>
</protein>
<evidence type="ECO:0000313" key="2">
    <source>
        <dbReference type="EMBL" id="DAE02014.1"/>
    </source>
</evidence>
<dbReference type="EMBL" id="BK015338">
    <property type="protein sequence ID" value="DAE02014.1"/>
    <property type="molecule type" value="Genomic_DNA"/>
</dbReference>
<name>A0A8S5P4M8_9CAUD</name>
<proteinExistence type="predicted"/>
<organism evidence="2">
    <name type="scientific">Siphoviridae sp. ctiam3</name>
    <dbReference type="NCBI Taxonomy" id="2825624"/>
    <lineage>
        <taxon>Viruses</taxon>
        <taxon>Duplodnaviria</taxon>
        <taxon>Heunggongvirae</taxon>
        <taxon>Uroviricota</taxon>
        <taxon>Caudoviricetes</taxon>
    </lineage>
</organism>
<dbReference type="Pfam" id="PF04883">
    <property type="entry name" value="HK97-gp10_like"/>
    <property type="match status" value="1"/>
</dbReference>
<sequence length="130" mass="14983">MKIEEFISKMDSFIKEYPEESKKALRKEANAMRKDLVDASPVGRGKKKKISKSWKVSMKGSTDTTQEATIRNTSPHYHLVERGHVMRHPSGKVLGYKQGTYFFKNTVDKRQDSFTENIADNLFKKLKGKL</sequence>
<feature type="compositionally biased region" description="Polar residues" evidence="1">
    <location>
        <begin position="60"/>
        <end position="71"/>
    </location>
</feature>
<evidence type="ECO:0000256" key="1">
    <source>
        <dbReference type="SAM" id="MobiDB-lite"/>
    </source>
</evidence>